<accession>A0A0D2ELG7</accession>
<feature type="compositionally biased region" description="Polar residues" evidence="1">
    <location>
        <begin position="37"/>
        <end position="48"/>
    </location>
</feature>
<dbReference type="GeneID" id="27353363"/>
<dbReference type="OrthoDB" id="4158189at2759"/>
<protein>
    <recommendedName>
        <fullName evidence="4">Superoxide dismutase copper/zinc binding domain-containing protein</fullName>
    </recommendedName>
</protein>
<reference evidence="2 3" key="1">
    <citation type="submission" date="2015-01" db="EMBL/GenBank/DDBJ databases">
        <title>The Genome Sequence of Exophiala oligosperma CBS72588.</title>
        <authorList>
            <consortium name="The Broad Institute Genomics Platform"/>
            <person name="Cuomo C."/>
            <person name="de Hoog S."/>
            <person name="Gorbushina A."/>
            <person name="Stielow B."/>
            <person name="Teixiera M."/>
            <person name="Abouelleil A."/>
            <person name="Chapman S.B."/>
            <person name="Priest M."/>
            <person name="Young S.K."/>
            <person name="Wortman J."/>
            <person name="Nusbaum C."/>
            <person name="Birren B."/>
        </authorList>
    </citation>
    <scope>NUCLEOTIDE SEQUENCE [LARGE SCALE GENOMIC DNA]</scope>
    <source>
        <strain evidence="2 3">CBS 72588</strain>
    </source>
</reference>
<dbReference type="Proteomes" id="UP000053342">
    <property type="component" value="Unassembled WGS sequence"/>
</dbReference>
<evidence type="ECO:0008006" key="4">
    <source>
        <dbReference type="Google" id="ProtNLM"/>
    </source>
</evidence>
<keyword evidence="3" id="KW-1185">Reference proteome</keyword>
<feature type="compositionally biased region" description="Low complexity" evidence="1">
    <location>
        <begin position="77"/>
        <end position="95"/>
    </location>
</feature>
<dbReference type="STRING" id="215243.A0A0D2ELG7"/>
<gene>
    <name evidence="2" type="ORF">PV06_01289</name>
</gene>
<feature type="region of interest" description="Disordered" evidence="1">
    <location>
        <begin position="36"/>
        <end position="59"/>
    </location>
</feature>
<evidence type="ECO:0000313" key="2">
    <source>
        <dbReference type="EMBL" id="KIW48724.1"/>
    </source>
</evidence>
<evidence type="ECO:0000256" key="1">
    <source>
        <dbReference type="SAM" id="MobiDB-lite"/>
    </source>
</evidence>
<sequence length="162" mass="16875">MCGDSHLPPAPESGDLVAVIHPNAQANSAFRGRLRLSNKTPGATTSTFEGEKDTTNGGSCGRGFLNLRIHKYGQPLSSSFPTTQSWSSGAGSDSGSDSEEEEDTPNNPILHSFIIDTLAATSRTGNVRLNLGVGGDGIVGRAVSVFDQGSKRILGEGIIGWC</sequence>
<dbReference type="EMBL" id="KN847332">
    <property type="protein sequence ID" value="KIW48724.1"/>
    <property type="molecule type" value="Genomic_DNA"/>
</dbReference>
<evidence type="ECO:0000313" key="3">
    <source>
        <dbReference type="Proteomes" id="UP000053342"/>
    </source>
</evidence>
<name>A0A0D2ELG7_9EURO</name>
<organism evidence="2 3">
    <name type="scientific">Exophiala oligosperma</name>
    <dbReference type="NCBI Taxonomy" id="215243"/>
    <lineage>
        <taxon>Eukaryota</taxon>
        <taxon>Fungi</taxon>
        <taxon>Dikarya</taxon>
        <taxon>Ascomycota</taxon>
        <taxon>Pezizomycotina</taxon>
        <taxon>Eurotiomycetes</taxon>
        <taxon>Chaetothyriomycetidae</taxon>
        <taxon>Chaetothyriales</taxon>
        <taxon>Herpotrichiellaceae</taxon>
        <taxon>Exophiala</taxon>
    </lineage>
</organism>
<proteinExistence type="predicted"/>
<dbReference type="AlphaFoldDB" id="A0A0D2ELG7"/>
<dbReference type="RefSeq" id="XP_016268940.1">
    <property type="nucleotide sequence ID" value="XM_016401887.1"/>
</dbReference>
<dbReference type="HOGENOM" id="CLU_1758843_0_0_1"/>
<dbReference type="VEuPathDB" id="FungiDB:PV06_01289"/>
<feature type="region of interest" description="Disordered" evidence="1">
    <location>
        <begin position="75"/>
        <end position="107"/>
    </location>
</feature>